<feature type="chain" id="PRO_5021189721" description="Secreted protein" evidence="1">
    <location>
        <begin position="18"/>
        <end position="168"/>
    </location>
</feature>
<protein>
    <recommendedName>
        <fullName evidence="4">Secreted protein</fullName>
    </recommendedName>
</protein>
<feature type="signal peptide" evidence="1">
    <location>
        <begin position="1"/>
        <end position="17"/>
    </location>
</feature>
<evidence type="ECO:0000313" key="3">
    <source>
        <dbReference type="Proteomes" id="UP000499080"/>
    </source>
</evidence>
<evidence type="ECO:0008006" key="4">
    <source>
        <dbReference type="Google" id="ProtNLM"/>
    </source>
</evidence>
<dbReference type="AlphaFoldDB" id="A0A4Y2PZX7"/>
<sequence length="168" mass="19314">MIVRHLISSLLLRSVCCDLAFLGNVRLLTNCGRSGDRVNWQPIRNSDVDRGGDWSNCEQYFSVLHFDCRRAFAVYGLDASKQLFKYAQMRLLERNLLFLKIERLIRTNVEQKANERGSNGERKRPPLFVSRCGALLNIKTRVDAYFRKPSAKANHCRGMQRFADVTSG</sequence>
<accession>A0A4Y2PZX7</accession>
<name>A0A4Y2PZX7_ARAVE</name>
<comment type="caution">
    <text evidence="2">The sequence shown here is derived from an EMBL/GenBank/DDBJ whole genome shotgun (WGS) entry which is preliminary data.</text>
</comment>
<evidence type="ECO:0000256" key="1">
    <source>
        <dbReference type="SAM" id="SignalP"/>
    </source>
</evidence>
<dbReference type="EMBL" id="BGPR01012595">
    <property type="protein sequence ID" value="GBN56811.1"/>
    <property type="molecule type" value="Genomic_DNA"/>
</dbReference>
<dbReference type="Proteomes" id="UP000499080">
    <property type="component" value="Unassembled WGS sequence"/>
</dbReference>
<proteinExistence type="predicted"/>
<evidence type="ECO:0000313" key="2">
    <source>
        <dbReference type="EMBL" id="GBN56811.1"/>
    </source>
</evidence>
<organism evidence="2 3">
    <name type="scientific">Araneus ventricosus</name>
    <name type="common">Orbweaver spider</name>
    <name type="synonym">Epeira ventricosa</name>
    <dbReference type="NCBI Taxonomy" id="182803"/>
    <lineage>
        <taxon>Eukaryota</taxon>
        <taxon>Metazoa</taxon>
        <taxon>Ecdysozoa</taxon>
        <taxon>Arthropoda</taxon>
        <taxon>Chelicerata</taxon>
        <taxon>Arachnida</taxon>
        <taxon>Araneae</taxon>
        <taxon>Araneomorphae</taxon>
        <taxon>Entelegynae</taxon>
        <taxon>Araneoidea</taxon>
        <taxon>Araneidae</taxon>
        <taxon>Araneus</taxon>
    </lineage>
</organism>
<keyword evidence="3" id="KW-1185">Reference proteome</keyword>
<reference evidence="2 3" key="1">
    <citation type="journal article" date="2019" name="Sci. Rep.">
        <title>Orb-weaving spider Araneus ventricosus genome elucidates the spidroin gene catalogue.</title>
        <authorList>
            <person name="Kono N."/>
            <person name="Nakamura H."/>
            <person name="Ohtoshi R."/>
            <person name="Moran D.A.P."/>
            <person name="Shinohara A."/>
            <person name="Yoshida Y."/>
            <person name="Fujiwara M."/>
            <person name="Mori M."/>
            <person name="Tomita M."/>
            <person name="Arakawa K."/>
        </authorList>
    </citation>
    <scope>NUCLEOTIDE SEQUENCE [LARGE SCALE GENOMIC DNA]</scope>
</reference>
<keyword evidence="1" id="KW-0732">Signal</keyword>
<gene>
    <name evidence="2" type="ORF">AVEN_132270_1</name>
</gene>